<evidence type="ECO:0000313" key="2">
    <source>
        <dbReference type="EMBL" id="UTI62610.1"/>
    </source>
</evidence>
<dbReference type="Proteomes" id="UP001056035">
    <property type="component" value="Chromosome"/>
</dbReference>
<name>A0ABY5DPE6_9ACTN</name>
<keyword evidence="3" id="KW-1185">Reference proteome</keyword>
<gene>
    <name evidence="2" type="ORF">NBH00_14715</name>
</gene>
<dbReference type="RefSeq" id="WP_254569347.1">
    <property type="nucleotide sequence ID" value="NZ_CP098502.1"/>
</dbReference>
<dbReference type="Gene3D" id="2.160.10.10">
    <property type="entry name" value="Hexapeptide repeat proteins"/>
    <property type="match status" value="1"/>
</dbReference>
<feature type="chain" id="PRO_5045936157" description="Acyltransferase" evidence="1">
    <location>
        <begin position="22"/>
        <end position="229"/>
    </location>
</feature>
<evidence type="ECO:0000256" key="1">
    <source>
        <dbReference type="SAM" id="SignalP"/>
    </source>
</evidence>
<dbReference type="InterPro" id="IPR050179">
    <property type="entry name" value="Trans_hexapeptide_repeat"/>
</dbReference>
<dbReference type="InterPro" id="IPR011004">
    <property type="entry name" value="Trimer_LpxA-like_sf"/>
</dbReference>
<reference evidence="2 3" key="1">
    <citation type="submission" date="2022-06" db="EMBL/GenBank/DDBJ databases">
        <title>Paraconexibacter antarcticus.</title>
        <authorList>
            <person name="Kim C.S."/>
        </authorList>
    </citation>
    <scope>NUCLEOTIDE SEQUENCE [LARGE SCALE GENOMIC DNA]</scope>
    <source>
        <strain evidence="2 3">02-257</strain>
    </source>
</reference>
<accession>A0ABY5DPE6</accession>
<evidence type="ECO:0000313" key="3">
    <source>
        <dbReference type="Proteomes" id="UP001056035"/>
    </source>
</evidence>
<sequence>MRYARAVLMILLPAAWRPAFARRLLGWDVHPTAYIGRSIIVAQRVTLGPGAIIGPWNLIRDLEELRLGAGAQIASRNRIAGLPPGTSVFRHSPNRDPSLVLDDHAEITVGHEIDCCDRVHLHRHAVIAGVRSQVLTHSLNLVRDRQETGPVVIGEHSAIMTGCIIASGTCVPARCIVSAGSVVNTKLTRELTFYRGNPAEPVRELPARLQFFRRGENTASSVGATGPGA</sequence>
<dbReference type="SUPFAM" id="SSF51161">
    <property type="entry name" value="Trimeric LpxA-like enzymes"/>
    <property type="match status" value="1"/>
</dbReference>
<dbReference type="EMBL" id="CP098502">
    <property type="protein sequence ID" value="UTI62610.1"/>
    <property type="molecule type" value="Genomic_DNA"/>
</dbReference>
<organism evidence="2 3">
    <name type="scientific">Paraconexibacter antarcticus</name>
    <dbReference type="NCBI Taxonomy" id="2949664"/>
    <lineage>
        <taxon>Bacteria</taxon>
        <taxon>Bacillati</taxon>
        <taxon>Actinomycetota</taxon>
        <taxon>Thermoleophilia</taxon>
        <taxon>Solirubrobacterales</taxon>
        <taxon>Paraconexibacteraceae</taxon>
        <taxon>Paraconexibacter</taxon>
    </lineage>
</organism>
<dbReference type="PANTHER" id="PTHR43300">
    <property type="entry name" value="ACETYLTRANSFERASE"/>
    <property type="match status" value="1"/>
</dbReference>
<feature type="signal peptide" evidence="1">
    <location>
        <begin position="1"/>
        <end position="21"/>
    </location>
</feature>
<evidence type="ECO:0008006" key="4">
    <source>
        <dbReference type="Google" id="ProtNLM"/>
    </source>
</evidence>
<keyword evidence="1" id="KW-0732">Signal</keyword>
<proteinExistence type="predicted"/>
<protein>
    <recommendedName>
        <fullName evidence="4">Acyltransferase</fullName>
    </recommendedName>
</protein>